<keyword evidence="1" id="KW-0472">Membrane</keyword>
<proteinExistence type="predicted"/>
<comment type="caution">
    <text evidence="2">The sequence shown here is derived from an EMBL/GenBank/DDBJ whole genome shotgun (WGS) entry which is preliminary data.</text>
</comment>
<keyword evidence="3" id="KW-1185">Reference proteome</keyword>
<dbReference type="Proteomes" id="UP000641646">
    <property type="component" value="Unassembled WGS sequence"/>
</dbReference>
<sequence>MKVVMNSRKYYSARTGKNPNESRYDLTTLRRLFRDLYLRFLNDDYFQEAFGYDCVDYGRVQGKLGSDIEVQMFRLIRKPDLWPIQNKCEAYSEDDLFDVIEFIYEHISKPINGRYHRFNDCGMHYNTFDKNTGQQEFREQVNQILCDYKEGYELSENGEILELPENGLENLFVENLPIYDHDNVEQRVESAIKKFRSYRSSLDEKHDAIRDLADVLEFLRPKIKELAEKYNPDEQYLYKFTQNTYDIANNCGIRHHNNKQKQDYDKDIWYNWIFYYYLATIHVFVRLIKKAESQST</sequence>
<gene>
    <name evidence="2" type="ORF">H6G03_16690</name>
</gene>
<accession>A0A926VFI5</accession>
<evidence type="ECO:0000256" key="1">
    <source>
        <dbReference type="SAM" id="Phobius"/>
    </source>
</evidence>
<keyword evidence="1" id="KW-1133">Transmembrane helix</keyword>
<dbReference type="AlphaFoldDB" id="A0A926VFI5"/>
<reference evidence="2" key="2">
    <citation type="submission" date="2020-08" db="EMBL/GenBank/DDBJ databases">
        <authorList>
            <person name="Chen M."/>
            <person name="Teng W."/>
            <person name="Zhao L."/>
            <person name="Hu C."/>
            <person name="Zhou Y."/>
            <person name="Han B."/>
            <person name="Song L."/>
            <person name="Shu W."/>
        </authorList>
    </citation>
    <scope>NUCLEOTIDE SEQUENCE</scope>
    <source>
        <strain evidence="2">FACHB-1375</strain>
    </source>
</reference>
<protein>
    <submittedName>
        <fullName evidence="2">Uncharacterized protein</fullName>
    </submittedName>
</protein>
<evidence type="ECO:0000313" key="2">
    <source>
        <dbReference type="EMBL" id="MBD2182715.1"/>
    </source>
</evidence>
<reference evidence="2" key="1">
    <citation type="journal article" date="2015" name="ISME J.">
        <title>Draft Genome Sequence of Streptomyces incarnatus NRRL8089, which Produces the Nucleoside Antibiotic Sinefungin.</title>
        <authorList>
            <person name="Oshima K."/>
            <person name="Hattori M."/>
            <person name="Shimizu H."/>
            <person name="Fukuda K."/>
            <person name="Nemoto M."/>
            <person name="Inagaki K."/>
            <person name="Tamura T."/>
        </authorList>
    </citation>
    <scope>NUCLEOTIDE SEQUENCE</scope>
    <source>
        <strain evidence="2">FACHB-1375</strain>
    </source>
</reference>
<name>A0A926VFI5_9CYAN</name>
<dbReference type="EMBL" id="JACJPW010000041">
    <property type="protein sequence ID" value="MBD2182715.1"/>
    <property type="molecule type" value="Genomic_DNA"/>
</dbReference>
<keyword evidence="1" id="KW-0812">Transmembrane</keyword>
<organism evidence="2 3">
    <name type="scientific">Aerosakkonema funiforme FACHB-1375</name>
    <dbReference type="NCBI Taxonomy" id="2949571"/>
    <lineage>
        <taxon>Bacteria</taxon>
        <taxon>Bacillati</taxon>
        <taxon>Cyanobacteriota</taxon>
        <taxon>Cyanophyceae</taxon>
        <taxon>Oscillatoriophycideae</taxon>
        <taxon>Aerosakkonematales</taxon>
        <taxon>Aerosakkonemataceae</taxon>
        <taxon>Aerosakkonema</taxon>
    </lineage>
</organism>
<evidence type="ECO:0000313" key="3">
    <source>
        <dbReference type="Proteomes" id="UP000641646"/>
    </source>
</evidence>
<feature type="transmembrane region" description="Helical" evidence="1">
    <location>
        <begin position="269"/>
        <end position="288"/>
    </location>
</feature>